<protein>
    <recommendedName>
        <fullName evidence="5">YXWGXW repeat-containing protein</fullName>
    </recommendedName>
</protein>
<feature type="chain" id="PRO_5030969938" description="YXWGXW repeat-containing protein" evidence="2">
    <location>
        <begin position="22"/>
        <end position="135"/>
    </location>
</feature>
<evidence type="ECO:0000313" key="4">
    <source>
        <dbReference type="Proteomes" id="UP000568106"/>
    </source>
</evidence>
<dbReference type="AlphaFoldDB" id="A0A7W8MPH7"/>
<evidence type="ECO:0008006" key="5">
    <source>
        <dbReference type="Google" id="ProtNLM"/>
    </source>
</evidence>
<dbReference type="EMBL" id="JACHDY010000001">
    <property type="protein sequence ID" value="MBB5315701.1"/>
    <property type="molecule type" value="Genomic_DNA"/>
</dbReference>
<evidence type="ECO:0000256" key="1">
    <source>
        <dbReference type="SAM" id="MobiDB-lite"/>
    </source>
</evidence>
<dbReference type="Proteomes" id="UP000568106">
    <property type="component" value="Unassembled WGS sequence"/>
</dbReference>
<dbReference type="Pfam" id="PF12779">
    <property type="entry name" value="WXXGXW"/>
    <property type="match status" value="1"/>
</dbReference>
<feature type="signal peptide" evidence="2">
    <location>
        <begin position="1"/>
        <end position="21"/>
    </location>
</feature>
<accession>A0A7W8MPH7</accession>
<dbReference type="InterPro" id="IPR024447">
    <property type="entry name" value="YXWGXW_rpt"/>
</dbReference>
<evidence type="ECO:0000256" key="2">
    <source>
        <dbReference type="SAM" id="SignalP"/>
    </source>
</evidence>
<keyword evidence="2" id="KW-0732">Signal</keyword>
<sequence>MKQSLAFGIFLAAIITAPAHSQISVYIGTPPPPIRYEPPPPPPPAPDVVWMEGFWAPQGNHYRWIRGHYDHPPYPGAYWTHPHYDRYPQGWQIHEGHWDREDHDHGRGEGHAYGHDKDHGDHDDRSNHGHDRDHN</sequence>
<feature type="region of interest" description="Disordered" evidence="1">
    <location>
        <begin position="98"/>
        <end position="135"/>
    </location>
</feature>
<gene>
    <name evidence="3" type="ORF">HDF09_000351</name>
</gene>
<reference evidence="3" key="1">
    <citation type="submission" date="2020-08" db="EMBL/GenBank/DDBJ databases">
        <title>Genomic Encyclopedia of Type Strains, Phase IV (KMG-V): Genome sequencing to study the core and pangenomes of soil and plant-associated prokaryotes.</title>
        <authorList>
            <person name="Whitman W."/>
        </authorList>
    </citation>
    <scope>NUCLEOTIDE SEQUENCE [LARGE SCALE GENOMIC DNA]</scope>
    <source>
        <strain evidence="3">M8UP27</strain>
    </source>
</reference>
<name>A0A7W8MPH7_9BACT</name>
<keyword evidence="4" id="KW-1185">Reference proteome</keyword>
<evidence type="ECO:0000313" key="3">
    <source>
        <dbReference type="EMBL" id="MBB5315701.1"/>
    </source>
</evidence>
<comment type="caution">
    <text evidence="3">The sequence shown here is derived from an EMBL/GenBank/DDBJ whole genome shotgun (WGS) entry which is preliminary data.</text>
</comment>
<proteinExistence type="predicted"/>
<organism evidence="3 4">
    <name type="scientific">Tunturiibacter empetritectus</name>
    <dbReference type="NCBI Taxonomy" id="3069691"/>
    <lineage>
        <taxon>Bacteria</taxon>
        <taxon>Pseudomonadati</taxon>
        <taxon>Acidobacteriota</taxon>
        <taxon>Terriglobia</taxon>
        <taxon>Terriglobales</taxon>
        <taxon>Acidobacteriaceae</taxon>
        <taxon>Tunturiibacter</taxon>
    </lineage>
</organism>